<dbReference type="Pfam" id="PF05118">
    <property type="entry name" value="Asp_Arg_Hydrox"/>
    <property type="match status" value="1"/>
</dbReference>
<dbReference type="PANTHER" id="PTHR46332:SF5">
    <property type="entry name" value="ASPARTATE BETA-HYDROXYLASE DOMAIN CONTAINING 2"/>
    <property type="match status" value="1"/>
</dbReference>
<evidence type="ECO:0000256" key="2">
    <source>
        <dbReference type="ARBA" id="ARBA00022964"/>
    </source>
</evidence>
<accession>A0A255Y9W7</accession>
<dbReference type="Gene3D" id="2.60.120.330">
    <property type="entry name" value="B-lactam Antibiotic, Isopenicillin N Synthase, Chain"/>
    <property type="match status" value="1"/>
</dbReference>
<feature type="domain" description="Aspartyl/asparaginy/proline hydroxylase" evidence="4">
    <location>
        <begin position="205"/>
        <end position="365"/>
    </location>
</feature>
<proteinExistence type="inferred from homology"/>
<dbReference type="EMBL" id="NOXT01000120">
    <property type="protein sequence ID" value="OYQ26017.1"/>
    <property type="molecule type" value="Genomic_DNA"/>
</dbReference>
<dbReference type="PANTHER" id="PTHR46332">
    <property type="entry name" value="ASPARTATE BETA-HYDROXYLASE DOMAIN-CONTAINING PROTEIN 2"/>
    <property type="match status" value="1"/>
</dbReference>
<evidence type="ECO:0000313" key="5">
    <source>
        <dbReference type="EMBL" id="OYQ26017.1"/>
    </source>
</evidence>
<dbReference type="InterPro" id="IPR007803">
    <property type="entry name" value="Asp/Arg/Pro-Hydrxlase"/>
</dbReference>
<evidence type="ECO:0000256" key="1">
    <source>
        <dbReference type="ARBA" id="ARBA00007730"/>
    </source>
</evidence>
<reference evidence="5 6" key="1">
    <citation type="submission" date="2017-07" db="EMBL/GenBank/DDBJ databases">
        <title>Sandarakinorhabdus cyanobacteriorum sp. nov., a novel bacterium isolated from cyanobacterial aggregates in a eutrophic lake.</title>
        <authorList>
            <person name="Cai H."/>
        </authorList>
    </citation>
    <scope>NUCLEOTIDE SEQUENCE [LARGE SCALE GENOMIC DNA]</scope>
    <source>
        <strain evidence="5 6">TH057</strain>
    </source>
</reference>
<dbReference type="RefSeq" id="WP_094474502.1">
    <property type="nucleotide sequence ID" value="NZ_NOXT01000120.1"/>
</dbReference>
<dbReference type="GO" id="GO:0016020">
    <property type="term" value="C:membrane"/>
    <property type="evidence" value="ECO:0007669"/>
    <property type="project" value="TreeGrafter"/>
</dbReference>
<gene>
    <name evidence="5" type="ORF">CHU93_12480</name>
</gene>
<dbReference type="AlphaFoldDB" id="A0A255Y9W7"/>
<name>A0A255Y9W7_9SPHN</name>
<dbReference type="GO" id="GO:0051213">
    <property type="term" value="F:dioxygenase activity"/>
    <property type="evidence" value="ECO:0007669"/>
    <property type="project" value="UniProtKB-KW"/>
</dbReference>
<evidence type="ECO:0000259" key="4">
    <source>
        <dbReference type="Pfam" id="PF05118"/>
    </source>
</evidence>
<comment type="similarity">
    <text evidence="1">Belongs to the aspartyl/asparaginyl beta-hydroxylase family.</text>
</comment>
<evidence type="ECO:0000313" key="6">
    <source>
        <dbReference type="Proteomes" id="UP000216991"/>
    </source>
</evidence>
<comment type="caution">
    <text evidence="5">The sequence shown here is derived from an EMBL/GenBank/DDBJ whole genome shotgun (WGS) entry which is preliminary data.</text>
</comment>
<dbReference type="InterPro" id="IPR027443">
    <property type="entry name" value="IPNS-like_sf"/>
</dbReference>
<organism evidence="5 6">
    <name type="scientific">Sandarakinorhabdus cyanobacteriorum</name>
    <dbReference type="NCBI Taxonomy" id="1981098"/>
    <lineage>
        <taxon>Bacteria</taxon>
        <taxon>Pseudomonadati</taxon>
        <taxon>Pseudomonadota</taxon>
        <taxon>Alphaproteobacteria</taxon>
        <taxon>Sphingomonadales</taxon>
        <taxon>Sphingosinicellaceae</taxon>
        <taxon>Sandarakinorhabdus</taxon>
    </lineage>
</organism>
<protein>
    <recommendedName>
        <fullName evidence="4">Aspartyl/asparaginy/proline hydroxylase domain-containing protein</fullName>
    </recommendedName>
</protein>
<keyword evidence="6" id="KW-1185">Reference proteome</keyword>
<sequence length="390" mass="42148">MTPNDPEKAALERTAQAGIAALQRGDGAAARRAFETIVASGRATVQIWLWLAQACDLLDDRAAVMAHVARVVADDPTNPYALVMAGEVQTRSGNDRAAIGWYERALSAANGRQLPPDLIARLNRAAAAREAALARFEADMHGALSSAGIDAHATGPRFAEALQIVTGRSQPYLQQPTSFYYPRLPQIPFYDPADFAWTRTLADALPAIRAEAEAVLARGDGIAPYVEADPDRPNKGHALLADARWSAFHLFHEGQPIADHAARCPATMAALSAAPLPRIAGTAPMALFSILAPHTHIPPHHGMLNTRLICHLPLIVPDGCRLRVGAETRTVRAGEVLLFDDSIEHEAWNDSDAPRAILLFEVWRPELSEAERRALSVMFESVAAYTPDQG</sequence>
<keyword evidence="2" id="KW-0223">Dioxygenase</keyword>
<evidence type="ECO:0000256" key="3">
    <source>
        <dbReference type="ARBA" id="ARBA00023002"/>
    </source>
</evidence>
<dbReference type="InterPro" id="IPR011990">
    <property type="entry name" value="TPR-like_helical_dom_sf"/>
</dbReference>
<dbReference type="InterPro" id="IPR051821">
    <property type="entry name" value="Asp/Asn_beta-hydroxylase"/>
</dbReference>
<dbReference type="Gene3D" id="1.25.40.10">
    <property type="entry name" value="Tetratricopeptide repeat domain"/>
    <property type="match status" value="1"/>
</dbReference>
<dbReference type="SUPFAM" id="SSF48452">
    <property type="entry name" value="TPR-like"/>
    <property type="match status" value="1"/>
</dbReference>
<dbReference type="SUPFAM" id="SSF51197">
    <property type="entry name" value="Clavaminate synthase-like"/>
    <property type="match status" value="1"/>
</dbReference>
<keyword evidence="3" id="KW-0560">Oxidoreductase</keyword>
<dbReference type="OrthoDB" id="21665at2"/>
<dbReference type="Proteomes" id="UP000216991">
    <property type="component" value="Unassembled WGS sequence"/>
</dbReference>